<dbReference type="Pfam" id="PF02836">
    <property type="entry name" value="Glyco_hydro_2_C"/>
    <property type="match status" value="1"/>
</dbReference>
<dbReference type="PANTHER" id="PTHR46323">
    <property type="entry name" value="BETA-GALACTOSIDASE"/>
    <property type="match status" value="1"/>
</dbReference>
<comment type="similarity">
    <text evidence="2 8">Belongs to the glycosyl hydrolase 2 family.</text>
</comment>
<dbReference type="InterPro" id="IPR036156">
    <property type="entry name" value="Beta-gal/glucu_dom_sf"/>
</dbReference>
<dbReference type="GO" id="GO:0009341">
    <property type="term" value="C:beta-galactosidase complex"/>
    <property type="evidence" value="ECO:0007669"/>
    <property type="project" value="InterPro"/>
</dbReference>
<dbReference type="PROSITE" id="PS00608">
    <property type="entry name" value="GLYCOSYL_HYDROL_F2_2"/>
    <property type="match status" value="1"/>
</dbReference>
<dbReference type="Pfam" id="PF02837">
    <property type="entry name" value="Glyco_hydro_2_N"/>
    <property type="match status" value="1"/>
</dbReference>
<evidence type="ECO:0000256" key="1">
    <source>
        <dbReference type="ARBA" id="ARBA00001412"/>
    </source>
</evidence>
<dbReference type="GO" id="GO:0005990">
    <property type="term" value="P:lactose catabolic process"/>
    <property type="evidence" value="ECO:0007669"/>
    <property type="project" value="TreeGrafter"/>
</dbReference>
<dbReference type="Proteomes" id="UP000644756">
    <property type="component" value="Unassembled WGS sequence"/>
</dbReference>
<name>A0A917CXA0_9BACL</name>
<dbReference type="InterPro" id="IPR023230">
    <property type="entry name" value="Glyco_hydro_2_CS"/>
</dbReference>
<dbReference type="InterPro" id="IPR017853">
    <property type="entry name" value="GH"/>
</dbReference>
<evidence type="ECO:0000256" key="7">
    <source>
        <dbReference type="ARBA" id="ARBA00032230"/>
    </source>
</evidence>
<evidence type="ECO:0000259" key="9">
    <source>
        <dbReference type="SMART" id="SM01038"/>
    </source>
</evidence>
<comment type="caution">
    <text evidence="10">The sequence shown here is derived from an EMBL/GenBank/DDBJ whole genome shotgun (WGS) entry which is preliminary data.</text>
</comment>
<dbReference type="InterPro" id="IPR050347">
    <property type="entry name" value="Bact_Beta-galactosidase"/>
</dbReference>
<dbReference type="SUPFAM" id="SSF49303">
    <property type="entry name" value="beta-Galactosidase/glucuronidase domain"/>
    <property type="match status" value="2"/>
</dbReference>
<evidence type="ECO:0000313" key="11">
    <source>
        <dbReference type="Proteomes" id="UP000644756"/>
    </source>
</evidence>
<dbReference type="PROSITE" id="PS00719">
    <property type="entry name" value="GLYCOSYL_HYDROL_F2_1"/>
    <property type="match status" value="1"/>
</dbReference>
<dbReference type="SUPFAM" id="SSF74650">
    <property type="entry name" value="Galactose mutarotase-like"/>
    <property type="match status" value="1"/>
</dbReference>
<dbReference type="InterPro" id="IPR011013">
    <property type="entry name" value="Gal_mutarotase_sf_dom"/>
</dbReference>
<evidence type="ECO:0000256" key="2">
    <source>
        <dbReference type="ARBA" id="ARBA00007401"/>
    </source>
</evidence>
<dbReference type="InterPro" id="IPR006102">
    <property type="entry name" value="Ig-like_GH2"/>
</dbReference>
<keyword evidence="6 8" id="KW-0326">Glycosidase</keyword>
<dbReference type="FunFam" id="3.20.20.80:FF:000018">
    <property type="entry name" value="Beta-galactosidase"/>
    <property type="match status" value="1"/>
</dbReference>
<dbReference type="Gene3D" id="3.20.20.80">
    <property type="entry name" value="Glycosidases"/>
    <property type="match status" value="1"/>
</dbReference>
<dbReference type="Gene3D" id="2.70.98.10">
    <property type="match status" value="1"/>
</dbReference>
<dbReference type="InterPro" id="IPR006101">
    <property type="entry name" value="Glyco_hydro_2"/>
</dbReference>
<evidence type="ECO:0000313" key="10">
    <source>
        <dbReference type="EMBL" id="GGG00112.1"/>
    </source>
</evidence>
<dbReference type="SMART" id="SM01038">
    <property type="entry name" value="Bgal_small_N"/>
    <property type="match status" value="1"/>
</dbReference>
<dbReference type="InterPro" id="IPR014718">
    <property type="entry name" value="GH-type_carb-bd"/>
</dbReference>
<evidence type="ECO:0000256" key="4">
    <source>
        <dbReference type="ARBA" id="ARBA00013303"/>
    </source>
</evidence>
<dbReference type="InterPro" id="IPR008979">
    <property type="entry name" value="Galactose-bd-like_sf"/>
</dbReference>
<dbReference type="Pfam" id="PF00703">
    <property type="entry name" value="Glyco_hydro_2"/>
    <property type="match status" value="1"/>
</dbReference>
<dbReference type="Pfam" id="PF02929">
    <property type="entry name" value="Bgal_small_N"/>
    <property type="match status" value="1"/>
</dbReference>
<dbReference type="AlphaFoldDB" id="A0A917CXA0"/>
<keyword evidence="11" id="KW-1185">Reference proteome</keyword>
<comment type="catalytic activity">
    <reaction evidence="1 8">
        <text>Hydrolysis of terminal non-reducing beta-D-galactose residues in beta-D-galactosides.</text>
        <dbReference type="EC" id="3.2.1.23"/>
    </reaction>
</comment>
<dbReference type="InterPro" id="IPR006104">
    <property type="entry name" value="Glyco_hydro_2_N"/>
</dbReference>
<evidence type="ECO:0000256" key="6">
    <source>
        <dbReference type="ARBA" id="ARBA00023295"/>
    </source>
</evidence>
<dbReference type="Pfam" id="PF16353">
    <property type="entry name" value="LacZ_4"/>
    <property type="match status" value="1"/>
</dbReference>
<accession>A0A917CXA0</accession>
<dbReference type="InterPro" id="IPR006103">
    <property type="entry name" value="Glyco_hydro_2_cat"/>
</dbReference>
<evidence type="ECO:0000256" key="3">
    <source>
        <dbReference type="ARBA" id="ARBA00012756"/>
    </source>
</evidence>
<dbReference type="EC" id="3.2.1.23" evidence="3 8"/>
<evidence type="ECO:0000256" key="5">
    <source>
        <dbReference type="ARBA" id="ARBA00022801"/>
    </source>
</evidence>
<protein>
    <recommendedName>
        <fullName evidence="4 8">Beta-galactosidase</fullName>
        <ecNumber evidence="3 8">3.2.1.23</ecNumber>
    </recommendedName>
    <alternativeName>
        <fullName evidence="7 8">Lactase</fullName>
    </alternativeName>
</protein>
<dbReference type="EMBL" id="BMGR01000004">
    <property type="protein sequence ID" value="GGG00112.1"/>
    <property type="molecule type" value="Genomic_DNA"/>
</dbReference>
<dbReference type="SUPFAM" id="SSF49785">
    <property type="entry name" value="Galactose-binding domain-like"/>
    <property type="match status" value="1"/>
</dbReference>
<dbReference type="GO" id="GO:0030246">
    <property type="term" value="F:carbohydrate binding"/>
    <property type="evidence" value="ECO:0007669"/>
    <property type="project" value="InterPro"/>
</dbReference>
<proteinExistence type="inferred from homology"/>
<feature type="domain" description="Beta galactosidase small chain/" evidence="9">
    <location>
        <begin position="744"/>
        <end position="1018"/>
    </location>
</feature>
<dbReference type="RefSeq" id="WP_188530584.1">
    <property type="nucleotide sequence ID" value="NZ_BMGR01000004.1"/>
</dbReference>
<organism evidence="10 11">
    <name type="scientific">Paenibacillus abyssi</name>
    <dbReference type="NCBI Taxonomy" id="1340531"/>
    <lineage>
        <taxon>Bacteria</taxon>
        <taxon>Bacillati</taxon>
        <taxon>Bacillota</taxon>
        <taxon>Bacilli</taxon>
        <taxon>Bacillales</taxon>
        <taxon>Paenibacillaceae</taxon>
        <taxon>Paenibacillus</taxon>
    </lineage>
</organism>
<gene>
    <name evidence="10" type="primary">lacZ</name>
    <name evidence="10" type="ORF">GCM10010916_16680</name>
</gene>
<dbReference type="PRINTS" id="PR00132">
    <property type="entry name" value="GLHYDRLASE2"/>
</dbReference>
<evidence type="ECO:0000256" key="8">
    <source>
        <dbReference type="RuleBase" id="RU361154"/>
    </source>
</evidence>
<dbReference type="GO" id="GO:0004565">
    <property type="term" value="F:beta-galactosidase activity"/>
    <property type="evidence" value="ECO:0007669"/>
    <property type="project" value="UniProtKB-EC"/>
</dbReference>
<dbReference type="PANTHER" id="PTHR46323:SF2">
    <property type="entry name" value="BETA-GALACTOSIDASE"/>
    <property type="match status" value="1"/>
</dbReference>
<dbReference type="InterPro" id="IPR004199">
    <property type="entry name" value="B-gal_small/dom_5"/>
</dbReference>
<reference evidence="10" key="1">
    <citation type="journal article" date="2014" name="Int. J. Syst. Evol. Microbiol.">
        <title>Complete genome sequence of Corynebacterium casei LMG S-19264T (=DSM 44701T), isolated from a smear-ripened cheese.</title>
        <authorList>
            <consortium name="US DOE Joint Genome Institute (JGI-PGF)"/>
            <person name="Walter F."/>
            <person name="Albersmeier A."/>
            <person name="Kalinowski J."/>
            <person name="Ruckert C."/>
        </authorList>
    </citation>
    <scope>NUCLEOTIDE SEQUENCE</scope>
    <source>
        <strain evidence="10">CGMCC 1.12987</strain>
    </source>
</reference>
<reference evidence="10" key="2">
    <citation type="submission" date="2020-09" db="EMBL/GenBank/DDBJ databases">
        <authorList>
            <person name="Sun Q."/>
            <person name="Zhou Y."/>
        </authorList>
    </citation>
    <scope>NUCLEOTIDE SEQUENCE</scope>
    <source>
        <strain evidence="10">CGMCC 1.12987</strain>
    </source>
</reference>
<dbReference type="InterPro" id="IPR032312">
    <property type="entry name" value="LacZ_4"/>
</dbReference>
<sequence length="1038" mass="119150">MAMMNGHIEDWRNLTILERNREKSHTQFIPYADIATCLSDSRAASPYYQLLNGKWNFHYASSPEQACDDFYQSDFDLSNWATIPVPSNWQMKGYGIPLYSSSPYPFPIDPPYVPTENPTGYYIKKFYVSEEWKDRQTNIVFEGVDSAFHLWINGKFIGYSQGSHNHSEFTITDAIETGENIVAVKVYQWSDGSYLEDQDKWRLSGIFRDVYLVSVPYLHIFDISTAVAFDDALEDAILSVNINMKNGAQQELALHSLEIQLIDQEQRVIHQQVIKEEKWIPATSELLNKINIPVKKPAKWSAEDPALYRLVIIQYDHSNHMQEVKKVNVGFRVIEIKEGQMLINGNPIIIKGVNRNEFDPRLGFVTTVEQMIKDITLMKQHNINSVRTSHYPNDTRWLDLCDEYGLYVIDEADLETHGFHFIGNESYLSENPAWEKAYLERVQRMVERDKNHPCVVIWSLGNESGYGRNHDVMAEWVRGRDSSRPIHYERAKDAEVVDIVSTMYPSVDTIIEEGKKEYEQRPFLMCEYGHAMGNSVGNLKEYWEAIYKYRRLLGGLIWEWTDHGIVCEDDAGNEFYAYGGDFGDTPNSGSFCIDGLLFPDRSLKASILEYKKIISPIVIKEENIKEGIVKVINRYDFLTLEHLDIVWTVKKEGEAVQQGQIPSLDTAPGKEDLITIPYDYTNLQPGYEYWLTIQFVLNRDTLWAERGHEIAWSDLSIPVKGEVSITSKEAMPNMYMEQSNSYLIMKGNDFEITVDKLKGIITNWEFMNQELLQVGPKLQLWRAPLDNDVNLKKEWIKSGYNRLKAQLRDLTFEWLVDNQVCILKTSFSHGADGLGVCFTSTTTYTIYGNGQVTVGTELKPTEYMELACLPRIGMQLEMPGEFNDFSWFGLGPHECYPDRKESGKLGIYRGTVQEQFVPYIKPQENGNKADVRWATVTDSRGIGFLIVGEPLLNTSVHHYSTTDLTNTDHVHKLTRRNSTFVNLDDEQSGIGNHSCGYAPTLEKYLIKPKNTSFSYKIIPISLNSSDQGKLSKQLIEHT</sequence>
<keyword evidence="5 8" id="KW-0378">Hydrolase</keyword>
<dbReference type="SUPFAM" id="SSF51445">
    <property type="entry name" value="(Trans)glycosidases"/>
    <property type="match status" value="1"/>
</dbReference>
<dbReference type="Gene3D" id="2.60.120.260">
    <property type="entry name" value="Galactose-binding domain-like"/>
    <property type="match status" value="1"/>
</dbReference>
<dbReference type="Gene3D" id="2.60.40.10">
    <property type="entry name" value="Immunoglobulins"/>
    <property type="match status" value="2"/>
</dbReference>
<dbReference type="InterPro" id="IPR023232">
    <property type="entry name" value="Glyco_hydro_2_AS"/>
</dbReference>
<dbReference type="InterPro" id="IPR013783">
    <property type="entry name" value="Ig-like_fold"/>
</dbReference>